<evidence type="ECO:0000256" key="1">
    <source>
        <dbReference type="SAM" id="MobiDB-lite"/>
    </source>
</evidence>
<reference evidence="2 3" key="1">
    <citation type="journal article" date="2022" name="bioRxiv">
        <title>Genomics of Preaxostyla Flagellates Illuminates Evolutionary Transitions and the Path Towards Mitochondrial Loss.</title>
        <authorList>
            <person name="Novak L.V.F."/>
            <person name="Treitli S.C."/>
            <person name="Pyrih J."/>
            <person name="Halakuc P."/>
            <person name="Pipaliya S.V."/>
            <person name="Vacek V."/>
            <person name="Brzon O."/>
            <person name="Soukal P."/>
            <person name="Eme L."/>
            <person name="Dacks J.B."/>
            <person name="Karnkowska A."/>
            <person name="Elias M."/>
            <person name="Hampl V."/>
        </authorList>
    </citation>
    <scope>NUCLEOTIDE SEQUENCE [LARGE SCALE GENOMIC DNA]</scope>
    <source>
        <strain evidence="2">NAU3</strain>
        <tissue evidence="2">Gut</tissue>
    </source>
</reference>
<proteinExistence type="predicted"/>
<organism evidence="2 3">
    <name type="scientific">Blattamonas nauphoetae</name>
    <dbReference type="NCBI Taxonomy" id="2049346"/>
    <lineage>
        <taxon>Eukaryota</taxon>
        <taxon>Metamonada</taxon>
        <taxon>Preaxostyla</taxon>
        <taxon>Oxymonadida</taxon>
        <taxon>Blattamonas</taxon>
    </lineage>
</organism>
<evidence type="ECO:0000313" key="3">
    <source>
        <dbReference type="Proteomes" id="UP001281761"/>
    </source>
</evidence>
<accession>A0ABQ9X0B3</accession>
<evidence type="ECO:0008006" key="4">
    <source>
        <dbReference type="Google" id="ProtNLM"/>
    </source>
</evidence>
<gene>
    <name evidence="2" type="ORF">BLNAU_19889</name>
</gene>
<dbReference type="EMBL" id="JARBJD010000269">
    <property type="protein sequence ID" value="KAK2945200.1"/>
    <property type="molecule type" value="Genomic_DNA"/>
</dbReference>
<protein>
    <recommendedName>
        <fullName evidence="4">Adhesin domain-containing protein</fullName>
    </recommendedName>
</protein>
<dbReference type="Proteomes" id="UP001281761">
    <property type="component" value="Unassembled WGS sequence"/>
</dbReference>
<comment type="caution">
    <text evidence="2">The sequence shown here is derived from an EMBL/GenBank/DDBJ whole genome shotgun (WGS) entry which is preliminary data.</text>
</comment>
<sequence>MWSDDRIDVHRGRSHSKTTTLIAFVNKTNSASAQLYHAHHRPQDHTPSICPSSQDYHHIPTQTHVDHTDLDCFRHVSLPSDLPIDQAEKRTMLRRDWEMRQTRAMMNVLNDRPRRFLTISTLSLSTSQHSSSSRLLHTQSVLFASTRTVEAISNNETASVRTRADRTLVVHSFAFVNSPKLVGKNGQETVSRYSESSVKNIGSFLNQFNRSEDIASSTQGTRLNETALEWSSVEKGIVITTPDNVHIHFTPIGNVSVYCEHPTKRLAAKFDPLAAKPFSFKNIRYDQTQTLSTSEPSYVWITGESFSDWITPKDSRFEGSYESTDIEDKWLWAHDSSDSFSVSMLFYLKEKTGPVGVEKDGKDNAVCGYFSFWCQSLQHSLGRMQAMNTAQLNVMGIVGLETAITFEDELRLHGKADDPKLALSAAAALKCVGNEDFRFDHLHFSLSSDLSADAVVSVQSGRLSVEDGTLSSSANFEKVFVEAQTGRVEFVGVTLLTTIGGEGKLVHSETSNVSLTSVTFPTSLKTLGTIVDLTEGELSIDTDVFSSLKFTKTPFVLASPSAVTLLKVNVSSYTIDEFLTVSSGSLSIQNCVFTGSLPSSNDEDENEDDLCDWVSGIFNLTDCSTEVRQSEFSRFPQGVFNIKNGELTLSHADFVENHAGNTTSPQREDQVPTNNHKHRTNTEPTPRWISTTECSVADGTTPVDTPFTAPTLDTQKTEVTASSTHFTLAVVGTLLVPCNLILEVFENTAPKAGQITVGELTSLALTDDNTTDWSETAALLTVSTSLLKDQ</sequence>
<keyword evidence="3" id="KW-1185">Reference proteome</keyword>
<name>A0ABQ9X0B3_9EUKA</name>
<evidence type="ECO:0000313" key="2">
    <source>
        <dbReference type="EMBL" id="KAK2945200.1"/>
    </source>
</evidence>
<feature type="region of interest" description="Disordered" evidence="1">
    <location>
        <begin position="657"/>
        <end position="687"/>
    </location>
</feature>